<proteinExistence type="predicted"/>
<dbReference type="Proteomes" id="UP000756921">
    <property type="component" value="Unassembled WGS sequence"/>
</dbReference>
<feature type="compositionally biased region" description="Basic residues" evidence="1">
    <location>
        <begin position="182"/>
        <end position="197"/>
    </location>
</feature>
<accession>A0A9P6GC38</accession>
<dbReference type="AlphaFoldDB" id="A0A9P6GC38"/>
<dbReference type="OrthoDB" id="3762642at2759"/>
<evidence type="ECO:0000256" key="2">
    <source>
        <dbReference type="SAM" id="SignalP"/>
    </source>
</evidence>
<feature type="compositionally biased region" description="Basic and acidic residues" evidence="1">
    <location>
        <begin position="584"/>
        <end position="594"/>
    </location>
</feature>
<evidence type="ECO:0000313" key="3">
    <source>
        <dbReference type="EMBL" id="KAF9732388.1"/>
    </source>
</evidence>
<feature type="signal peptide" evidence="2">
    <location>
        <begin position="1"/>
        <end position="20"/>
    </location>
</feature>
<dbReference type="EMBL" id="WJXW01000010">
    <property type="protein sequence ID" value="KAF9732388.1"/>
    <property type="molecule type" value="Genomic_DNA"/>
</dbReference>
<keyword evidence="4" id="KW-1185">Reference proteome</keyword>
<evidence type="ECO:0000313" key="4">
    <source>
        <dbReference type="Proteomes" id="UP000756921"/>
    </source>
</evidence>
<feature type="region of interest" description="Disordered" evidence="1">
    <location>
        <begin position="582"/>
        <end position="607"/>
    </location>
</feature>
<sequence length="638" mass="72371">MRISNIFLALWSIHVTTANAIDCYKARRFTEWPVLDITQLKNAIDGPVMELCGTGGTHAIVHETKGVSFSITRKTTQSFKECKASFVDIISQCFDGLSIEGGESEGANGTLYKVSLGDLTDRQLVARRARDNRLTNTRPKATNPKQTSPKKNRSKKTTAKTKIPKTTPKKTKKKSAKESPKKSHQKPHRSSSNRKKTATTSSVKAKPTKSCKQMYALAAKAAKAEALTNEKTTTALAKRGEYRSEVSTLGKRATKPGKSTCAFTTMNALDYPEVKTMPSDAKYYGFSFPLVCDAFGFKESERPAPGLVQNDYQVEHVLEWQVVTGFFHWIEERKFAIKEFNNPNKSKLKKHGKRAQLDLCGYLKATWKNPKPPTFKLAFSKDDQKRTALGHIQWAYPGKNHFEEEFVYLQDTVNGRAKQQMWASKGTTGIYGDTTSKKFHWDDTSKKNEPKLHLGMSDLIRGHKAFGTNFPQTAANIDDARTAYLRLKWIYGARRYLKHPDIRRVLRIQKERIGGVLDALDIEMENHPKISPKGKHNAWKRQGLKKLWDEYMDEKFQMAKDRSVNDMDKYIRLLENVWLPKSGGGKDTKKDPKGKAKSGKARSDVNSEKDHTVFFAQIKGLKKKWLIEKAEPWNAPWL</sequence>
<feature type="compositionally biased region" description="Polar residues" evidence="1">
    <location>
        <begin position="134"/>
        <end position="147"/>
    </location>
</feature>
<feature type="compositionally biased region" description="Basic residues" evidence="1">
    <location>
        <begin position="148"/>
        <end position="175"/>
    </location>
</feature>
<organism evidence="3 4">
    <name type="scientific">Paraphaeosphaeria minitans</name>
    <dbReference type="NCBI Taxonomy" id="565426"/>
    <lineage>
        <taxon>Eukaryota</taxon>
        <taxon>Fungi</taxon>
        <taxon>Dikarya</taxon>
        <taxon>Ascomycota</taxon>
        <taxon>Pezizomycotina</taxon>
        <taxon>Dothideomycetes</taxon>
        <taxon>Pleosporomycetidae</taxon>
        <taxon>Pleosporales</taxon>
        <taxon>Massarineae</taxon>
        <taxon>Didymosphaeriaceae</taxon>
        <taxon>Paraphaeosphaeria</taxon>
    </lineage>
</organism>
<keyword evidence="2" id="KW-0732">Signal</keyword>
<gene>
    <name evidence="3" type="ORF">PMIN01_09246</name>
</gene>
<comment type="caution">
    <text evidence="3">The sequence shown here is derived from an EMBL/GenBank/DDBJ whole genome shotgun (WGS) entry which is preliminary data.</text>
</comment>
<name>A0A9P6GC38_9PLEO</name>
<evidence type="ECO:0000256" key="1">
    <source>
        <dbReference type="SAM" id="MobiDB-lite"/>
    </source>
</evidence>
<protein>
    <submittedName>
        <fullName evidence="3">Uncharacterized protein</fullName>
    </submittedName>
</protein>
<reference evidence="3" key="1">
    <citation type="journal article" date="2020" name="Mol. Plant Microbe Interact.">
        <title>Genome Sequence of the Biocontrol Agent Coniothyrium minitans strain Conio (IMI 134523).</title>
        <authorList>
            <person name="Patel D."/>
            <person name="Shittu T.A."/>
            <person name="Baroncelli R."/>
            <person name="Muthumeenakshi S."/>
            <person name="Osborne T.H."/>
            <person name="Janganan T.K."/>
            <person name="Sreenivasaprasad S."/>
        </authorList>
    </citation>
    <scope>NUCLEOTIDE SEQUENCE</scope>
    <source>
        <strain evidence="3">Conio</strain>
    </source>
</reference>
<feature type="chain" id="PRO_5040360823" evidence="2">
    <location>
        <begin position="21"/>
        <end position="638"/>
    </location>
</feature>
<feature type="compositionally biased region" description="Low complexity" evidence="1">
    <location>
        <begin position="198"/>
        <end position="208"/>
    </location>
</feature>
<feature type="region of interest" description="Disordered" evidence="1">
    <location>
        <begin position="123"/>
        <end position="208"/>
    </location>
</feature>